<comment type="subcellular location">
    <subcellularLocation>
        <location evidence="5">Cytoplasm</location>
    </subcellularLocation>
    <text evidence="5">Associates with late stage pre-50S ribosomal subunits.</text>
</comment>
<evidence type="ECO:0000256" key="3">
    <source>
        <dbReference type="ARBA" id="ARBA00022730"/>
    </source>
</evidence>
<feature type="region of interest" description="Disordered" evidence="6">
    <location>
        <begin position="1"/>
        <end position="32"/>
    </location>
</feature>
<dbReference type="PANTHER" id="PTHR38101">
    <property type="entry name" value="UPF0307 PROTEIN YJGA"/>
    <property type="match status" value="1"/>
</dbReference>
<keyword evidence="8" id="KW-1185">Reference proteome</keyword>
<evidence type="ECO:0000256" key="4">
    <source>
        <dbReference type="ARBA" id="ARBA00022884"/>
    </source>
</evidence>
<dbReference type="PIRSF" id="PIRSF016183">
    <property type="entry name" value="UCP016183"/>
    <property type="match status" value="1"/>
</dbReference>
<evidence type="ECO:0000313" key="7">
    <source>
        <dbReference type="EMBL" id="GHB31249.1"/>
    </source>
</evidence>
<dbReference type="InterPro" id="IPR006839">
    <property type="entry name" value="DarP"/>
</dbReference>
<keyword evidence="1 5" id="KW-0963">Cytoplasm</keyword>
<comment type="caution">
    <text evidence="7">The sequence shown here is derived from an EMBL/GenBank/DDBJ whole genome shotgun (WGS) entry which is preliminary data.</text>
</comment>
<dbReference type="Proteomes" id="UP000646745">
    <property type="component" value="Unassembled WGS sequence"/>
</dbReference>
<dbReference type="Gene3D" id="1.10.60.30">
    <property type="entry name" value="PSPTO4464-like domains"/>
    <property type="match status" value="2"/>
</dbReference>
<keyword evidence="3 5" id="KW-0699">rRNA-binding</keyword>
<dbReference type="PANTHER" id="PTHR38101:SF1">
    <property type="entry name" value="UPF0307 PROTEIN YJGA"/>
    <property type="match status" value="1"/>
</dbReference>
<dbReference type="CDD" id="cd16331">
    <property type="entry name" value="YjgA-like"/>
    <property type="match status" value="1"/>
</dbReference>
<dbReference type="NCBIfam" id="NF003593">
    <property type="entry name" value="PRK05255.1-1"/>
    <property type="match status" value="1"/>
</dbReference>
<organism evidence="7 8">
    <name type="scientific">Salinicola rhizosphaerae</name>
    <dbReference type="NCBI Taxonomy" id="1443141"/>
    <lineage>
        <taxon>Bacteria</taxon>
        <taxon>Pseudomonadati</taxon>
        <taxon>Pseudomonadota</taxon>
        <taxon>Gammaproteobacteria</taxon>
        <taxon>Oceanospirillales</taxon>
        <taxon>Halomonadaceae</taxon>
        <taxon>Salinicola</taxon>
    </lineage>
</organism>
<keyword evidence="4 5" id="KW-0694">RNA-binding</keyword>
<comment type="function">
    <text evidence="5">Member of a network of 50S ribosomal subunit biogenesis factors which assembles along the 30S-50S interface, preventing incorrect 23S rRNA structures from forming. Promotes peptidyl transferase center (PTC) maturation.</text>
</comment>
<dbReference type="EMBL" id="BMZI01000007">
    <property type="protein sequence ID" value="GHB31249.1"/>
    <property type="molecule type" value="Genomic_DNA"/>
</dbReference>
<evidence type="ECO:0000256" key="2">
    <source>
        <dbReference type="ARBA" id="ARBA00022517"/>
    </source>
</evidence>
<dbReference type="InterPro" id="IPR023153">
    <property type="entry name" value="DarP_sf"/>
</dbReference>
<reference evidence="8" key="1">
    <citation type="journal article" date="2019" name="Int. J. Syst. Evol. Microbiol.">
        <title>The Global Catalogue of Microorganisms (GCM) 10K type strain sequencing project: providing services to taxonomists for standard genome sequencing and annotation.</title>
        <authorList>
            <consortium name="The Broad Institute Genomics Platform"/>
            <consortium name="The Broad Institute Genome Sequencing Center for Infectious Disease"/>
            <person name="Wu L."/>
            <person name="Ma J."/>
        </authorList>
    </citation>
    <scope>NUCLEOTIDE SEQUENCE [LARGE SCALE GENOMIC DNA]</scope>
    <source>
        <strain evidence="8">KCTC 32998</strain>
    </source>
</reference>
<name>A0ABQ3E9U6_9GAMM</name>
<dbReference type="Pfam" id="PF04751">
    <property type="entry name" value="DarP"/>
    <property type="match status" value="1"/>
</dbReference>
<evidence type="ECO:0000313" key="8">
    <source>
        <dbReference type="Proteomes" id="UP000646745"/>
    </source>
</evidence>
<keyword evidence="2 5" id="KW-0690">Ribosome biogenesis</keyword>
<comment type="similarity">
    <text evidence="5">Belongs to the DarP family.</text>
</comment>
<protein>
    <recommendedName>
        <fullName evidence="5">Dual-action ribosomal maturation protein DarP</fullName>
    </recommendedName>
    <alternativeName>
        <fullName evidence="5">Large ribosomal subunit assembly factor DarP</fullName>
    </alternativeName>
</protein>
<proteinExistence type="inferred from homology"/>
<accession>A0ABQ3E9U6</accession>
<evidence type="ECO:0000256" key="5">
    <source>
        <dbReference type="HAMAP-Rule" id="MF_00765"/>
    </source>
</evidence>
<sequence>MGWDMAKNPDRDTSLENDRDAPFEDDAPLSKSQLKREMQELQALGERIIALDPAVRARLPLSDDMLDAVEETRRIRSHEGRRRHMQYVGKVMRKEDRAAIQAAFDDIDQEHVQRNAAFHRLEQWRDRLIDDDEALEPFIEAHPHVDRQSLRQLIRNARAERQRGKSPASARKLFQLIRDTVGV</sequence>
<dbReference type="SUPFAM" id="SSF158710">
    <property type="entry name" value="PSPTO4464-like"/>
    <property type="match status" value="1"/>
</dbReference>
<evidence type="ECO:0000256" key="1">
    <source>
        <dbReference type="ARBA" id="ARBA00022490"/>
    </source>
</evidence>
<gene>
    <name evidence="5" type="primary">darP</name>
    <name evidence="7" type="ORF">GCM10009038_32660</name>
</gene>
<dbReference type="HAMAP" id="MF_00765">
    <property type="entry name" value="DarP"/>
    <property type="match status" value="1"/>
</dbReference>
<evidence type="ECO:0000256" key="6">
    <source>
        <dbReference type="SAM" id="MobiDB-lite"/>
    </source>
</evidence>
<feature type="compositionally biased region" description="Basic and acidic residues" evidence="6">
    <location>
        <begin position="7"/>
        <end position="22"/>
    </location>
</feature>